<protein>
    <submittedName>
        <fullName evidence="3">Conserved plasma membrane protein</fullName>
    </submittedName>
</protein>
<reference evidence="3" key="1">
    <citation type="submission" date="2020-12" db="UniProtKB">
        <authorList>
            <consortium name="WormBaseParasite"/>
        </authorList>
    </citation>
    <scope>IDENTIFICATION</scope>
    <source>
        <strain evidence="3">MHco3</strain>
    </source>
</reference>
<evidence type="ECO:0000256" key="1">
    <source>
        <dbReference type="SAM" id="Phobius"/>
    </source>
</evidence>
<keyword evidence="1" id="KW-0812">Transmembrane</keyword>
<feature type="transmembrane region" description="Helical" evidence="1">
    <location>
        <begin position="153"/>
        <end position="170"/>
    </location>
</feature>
<feature type="transmembrane region" description="Helical" evidence="1">
    <location>
        <begin position="73"/>
        <end position="94"/>
    </location>
</feature>
<accession>A0A7I4Y2C5</accession>
<name>A0A7I4Y2C5_HAECO</name>
<dbReference type="WBParaSite" id="HCON_00042280-00001">
    <property type="protein sequence ID" value="HCON_00042280-00001"/>
    <property type="gene ID" value="HCON_00042280"/>
</dbReference>
<dbReference type="AlphaFoldDB" id="A0A7I4Y2C5"/>
<feature type="transmembrane region" description="Helical" evidence="1">
    <location>
        <begin position="42"/>
        <end position="61"/>
    </location>
</feature>
<evidence type="ECO:0000313" key="2">
    <source>
        <dbReference type="Proteomes" id="UP000025227"/>
    </source>
</evidence>
<keyword evidence="2" id="KW-1185">Reference proteome</keyword>
<dbReference type="Proteomes" id="UP000025227">
    <property type="component" value="Unplaced"/>
</dbReference>
<evidence type="ECO:0000313" key="3">
    <source>
        <dbReference type="WBParaSite" id="HCON_00042280-00001"/>
    </source>
</evidence>
<sequence length="183" mass="20629">TMTGNNLAQPPKPNQRQVHVVEEGESEVFCGCGCQKQDCLQVAHLVSTIIHLIVAFLLLLYRPSYNDAQNGDLLIWQILLMVFYGVAICAKLSFLCSGHRNCTCLEASETCANIRIAIFAIIHTAIALVYEVHLEKWATSEIRSSARVWFPRSFYILSAFVNFFIFFGIASKRLCCGKRKAHR</sequence>
<feature type="transmembrane region" description="Helical" evidence="1">
    <location>
        <begin position="114"/>
        <end position="133"/>
    </location>
</feature>
<keyword evidence="1" id="KW-1133">Transmembrane helix</keyword>
<keyword evidence="1" id="KW-0472">Membrane</keyword>
<proteinExistence type="predicted"/>
<organism evidence="2 3">
    <name type="scientific">Haemonchus contortus</name>
    <name type="common">Barber pole worm</name>
    <dbReference type="NCBI Taxonomy" id="6289"/>
    <lineage>
        <taxon>Eukaryota</taxon>
        <taxon>Metazoa</taxon>
        <taxon>Ecdysozoa</taxon>
        <taxon>Nematoda</taxon>
        <taxon>Chromadorea</taxon>
        <taxon>Rhabditida</taxon>
        <taxon>Rhabditina</taxon>
        <taxon>Rhabditomorpha</taxon>
        <taxon>Strongyloidea</taxon>
        <taxon>Trichostrongylidae</taxon>
        <taxon>Haemonchus</taxon>
    </lineage>
</organism>